<protein>
    <submittedName>
        <fullName evidence="1">Uncharacterized protein</fullName>
    </submittedName>
</protein>
<sequence length="121" mass="13171">MGVCLRGRGRLEATGWFWICAGLASVVKFDEAEAYRGQILSQVTTSRRANVGACEASSERFDAGGVVRLYGQRGCVLILAGVARPTGADPRHQVFSKLHLAAAFWWLFQQTATPKGVTTRK</sequence>
<dbReference type="Proteomes" id="UP000276254">
    <property type="component" value="Plasmid unnamed2"/>
</dbReference>
<gene>
    <name evidence="1" type="ORF">D3Y57_00930</name>
</gene>
<keyword evidence="2" id="KW-1185">Reference proteome</keyword>
<proteinExistence type="predicted"/>
<accession>A0A494TFM6</accession>
<dbReference type="AlphaFoldDB" id="A0A494TFM6"/>
<keyword evidence="1" id="KW-0614">Plasmid</keyword>
<evidence type="ECO:0000313" key="2">
    <source>
        <dbReference type="Proteomes" id="UP000276254"/>
    </source>
</evidence>
<name>A0A494TFM6_SPHPE</name>
<organism evidence="1 2">
    <name type="scientific">Sphingomonas paeninsulae</name>
    <dbReference type="NCBI Taxonomy" id="2319844"/>
    <lineage>
        <taxon>Bacteria</taxon>
        <taxon>Pseudomonadati</taxon>
        <taxon>Pseudomonadota</taxon>
        <taxon>Alphaproteobacteria</taxon>
        <taxon>Sphingomonadales</taxon>
        <taxon>Sphingomonadaceae</taxon>
        <taxon>Sphingomonas</taxon>
    </lineage>
</organism>
<reference evidence="1 2" key="1">
    <citation type="submission" date="2018-09" db="EMBL/GenBank/DDBJ databases">
        <title>Sphingomonas peninsula sp. nov., isolated from fildes peninsula, Antarctic soil.</title>
        <authorList>
            <person name="Yingchao G."/>
        </authorList>
    </citation>
    <scope>NUCLEOTIDE SEQUENCE [LARGE SCALE GENOMIC DNA]</scope>
    <source>
        <strain evidence="1 2">YZ-8</strain>
        <plasmid evidence="1 2">unnamed2</plasmid>
    </source>
</reference>
<geneLocation type="plasmid" evidence="1">
    <name>unnamed2</name>
</geneLocation>
<evidence type="ECO:0000313" key="1">
    <source>
        <dbReference type="EMBL" id="AYJ84686.1"/>
    </source>
</evidence>
<dbReference type="EMBL" id="CP032827">
    <property type="protein sequence ID" value="AYJ84686.1"/>
    <property type="molecule type" value="Genomic_DNA"/>
</dbReference>
<dbReference type="KEGG" id="spha:D3Y57_00930"/>